<proteinExistence type="predicted"/>
<evidence type="ECO:0000256" key="2">
    <source>
        <dbReference type="SAM" id="MobiDB-lite"/>
    </source>
</evidence>
<reference evidence="3" key="1">
    <citation type="submission" date="2022-11" db="EMBL/GenBank/DDBJ databases">
        <authorList>
            <person name="Morgan W.R."/>
            <person name="Tartar A."/>
        </authorList>
    </citation>
    <scope>NUCLEOTIDE SEQUENCE</scope>
    <source>
        <strain evidence="3">ARSEF 373</strain>
    </source>
</reference>
<keyword evidence="4" id="KW-1185">Reference proteome</keyword>
<dbReference type="PANTHER" id="PTHR44525">
    <property type="entry name" value="WD REPEAT-CONTAINING PROTEIN 27"/>
    <property type="match status" value="1"/>
</dbReference>
<evidence type="ECO:0000313" key="3">
    <source>
        <dbReference type="EMBL" id="DBA03491.1"/>
    </source>
</evidence>
<dbReference type="EMBL" id="DAKRPA010000019">
    <property type="protein sequence ID" value="DBA03491.1"/>
    <property type="molecule type" value="Genomic_DNA"/>
</dbReference>
<dbReference type="InterPro" id="IPR015943">
    <property type="entry name" value="WD40/YVTN_repeat-like_dom_sf"/>
</dbReference>
<evidence type="ECO:0000313" key="4">
    <source>
        <dbReference type="Proteomes" id="UP001146120"/>
    </source>
</evidence>
<dbReference type="SUPFAM" id="SSF50978">
    <property type="entry name" value="WD40 repeat-like"/>
    <property type="match status" value="1"/>
</dbReference>
<reference evidence="3" key="2">
    <citation type="journal article" date="2023" name="Microbiol Resour">
        <title>Decontamination and Annotation of the Draft Genome Sequence of the Oomycete Lagenidium giganteum ARSEF 373.</title>
        <authorList>
            <person name="Morgan W.R."/>
            <person name="Tartar A."/>
        </authorList>
    </citation>
    <scope>NUCLEOTIDE SEQUENCE</scope>
    <source>
        <strain evidence="3">ARSEF 373</strain>
    </source>
</reference>
<feature type="repeat" description="WD" evidence="1">
    <location>
        <begin position="147"/>
        <end position="189"/>
    </location>
</feature>
<dbReference type="SMART" id="SM00320">
    <property type="entry name" value="WD40"/>
    <property type="match status" value="8"/>
</dbReference>
<dbReference type="Proteomes" id="UP001146120">
    <property type="component" value="Unassembled WGS sequence"/>
</dbReference>
<comment type="caution">
    <text evidence="3">The sequence shown here is derived from an EMBL/GenBank/DDBJ whole genome shotgun (WGS) entry which is preliminary data.</text>
</comment>
<dbReference type="PROSITE" id="PS50082">
    <property type="entry name" value="WD_REPEATS_2"/>
    <property type="match status" value="3"/>
</dbReference>
<dbReference type="InterPro" id="IPR011047">
    <property type="entry name" value="Quinoprotein_ADH-like_sf"/>
</dbReference>
<dbReference type="Pfam" id="PF00400">
    <property type="entry name" value="WD40"/>
    <property type="match status" value="5"/>
</dbReference>
<keyword evidence="1" id="KW-0853">WD repeat</keyword>
<dbReference type="SUPFAM" id="SSF50998">
    <property type="entry name" value="Quinoprotein alcohol dehydrogenase-like"/>
    <property type="match status" value="1"/>
</dbReference>
<sequence length="903" mass="98716">MDVVWELSSQWQPPASVSATASCTYFTALGLQYADCHVVRVRRANCAGTEQQELELQGHLERIECLSFHQLPESIAVLLCSASADCVLVWSMSTHGAWDVSKRLIVDSPATPPSSVTFDASGALVAIACGSIVEVRLVQSGELFVTLEGHLARVTSVVFHPLRPPVLFSASEDRTFKMWDLADKALLYQSAVLSACPITAMALNPVTGDAVFGFTDGSIRAFTVDKAFCRERTRFSVESFLMKAMPSRSVNKREDTVASRQVISSLPAWARQSITSLSSLTTLSSDDPDVHTTDIACSILGMGFICTHVSSSKENVEDPHTKRFNAHPETELVDQEHYLLVGVPSCLVAINVLSWEAFLLTDFQEPTPVGLVRVASSFCFHKPHEHSRMLLCGISGAFLPCFTTICVTPSSTVSSNNQVSNIDNTERLHDRQQLMSSNATCTSVIPQGPPPKGSVLLLPPLSASRAAATTTSKTTKKGLDKPVTFHTRVKSSGYGAAAPFAAKKKTIQDRKTPPKRSPSRDQQHGASPRLDTFLKEYPIDCGLLQHYQQQHALPPRTLHQGAIHHIEFSHDAKWLATGGSDNVAQVCKLPFSRSLGEGNVFAGHDGAVRAIHWSHSNRMVLTTSTDKTVRLWLSDVDTASLTFQSTPPKSATATASSAKKALHPDMVDALFFYMDKFVLSACGNAIRLHQFEIDELFARNMTKKVRRNDVLVDEDKSRKKKVAQWTFDGMHALTALTCVNGSFLSHVVVAAGSDRSVRLVDAAVGKTVRVISDAHARAALSVALPRASCYTSHPANFYDLLLSAAPNNTIHLWDIRADNCVMRFSEHLNRVHRVGVAFSPCMRYVTTGSEDRCAYTYDIRIGRSLTKLSGHTDVVTTVAYNPLHPQLATASYDGSVRFFSGNE</sequence>
<organism evidence="3 4">
    <name type="scientific">Lagenidium giganteum</name>
    <dbReference type="NCBI Taxonomy" id="4803"/>
    <lineage>
        <taxon>Eukaryota</taxon>
        <taxon>Sar</taxon>
        <taxon>Stramenopiles</taxon>
        <taxon>Oomycota</taxon>
        <taxon>Peronosporomycetes</taxon>
        <taxon>Pythiales</taxon>
        <taxon>Pythiaceae</taxon>
    </lineage>
</organism>
<dbReference type="AlphaFoldDB" id="A0AAV2Z7Y5"/>
<dbReference type="InterPro" id="IPR036322">
    <property type="entry name" value="WD40_repeat_dom_sf"/>
</dbReference>
<dbReference type="PROSITE" id="PS50294">
    <property type="entry name" value="WD_REPEATS_REGION"/>
    <property type="match status" value="3"/>
</dbReference>
<name>A0AAV2Z7Y5_9STRA</name>
<dbReference type="InterPro" id="IPR001680">
    <property type="entry name" value="WD40_rpt"/>
</dbReference>
<protein>
    <submittedName>
        <fullName evidence="3">Uncharacterized protein</fullName>
    </submittedName>
</protein>
<accession>A0AAV2Z7Y5</accession>
<dbReference type="InterPro" id="IPR042411">
    <property type="entry name" value="WDR27"/>
</dbReference>
<dbReference type="Gene3D" id="2.130.10.10">
    <property type="entry name" value="YVTN repeat-like/Quinoprotein amine dehydrogenase"/>
    <property type="match status" value="3"/>
</dbReference>
<gene>
    <name evidence="3" type="ORF">N0F65_002899</name>
</gene>
<feature type="region of interest" description="Disordered" evidence="2">
    <location>
        <begin position="500"/>
        <end position="529"/>
    </location>
</feature>
<feature type="compositionally biased region" description="Basic and acidic residues" evidence="2">
    <location>
        <begin position="506"/>
        <end position="523"/>
    </location>
</feature>
<dbReference type="PANTHER" id="PTHR44525:SF1">
    <property type="entry name" value="WD REPEAT-CONTAINING PROTEIN 27"/>
    <property type="match status" value="1"/>
</dbReference>
<feature type="repeat" description="WD" evidence="1">
    <location>
        <begin position="868"/>
        <end position="903"/>
    </location>
</feature>
<feature type="repeat" description="WD" evidence="1">
    <location>
        <begin position="601"/>
        <end position="632"/>
    </location>
</feature>
<evidence type="ECO:0000256" key="1">
    <source>
        <dbReference type="PROSITE-ProRule" id="PRU00221"/>
    </source>
</evidence>